<keyword evidence="3" id="KW-1185">Reference proteome</keyword>
<organism evidence="2 3">
    <name type="scientific">Streptomyces chilikensis</name>
    <dbReference type="NCBI Taxonomy" id="1194079"/>
    <lineage>
        <taxon>Bacteria</taxon>
        <taxon>Bacillati</taxon>
        <taxon>Actinomycetota</taxon>
        <taxon>Actinomycetes</taxon>
        <taxon>Kitasatosporales</taxon>
        <taxon>Streptomycetaceae</taxon>
        <taxon>Streptomyces</taxon>
    </lineage>
</organism>
<protein>
    <submittedName>
        <fullName evidence="2">Uncharacterized protein</fullName>
    </submittedName>
</protein>
<dbReference type="RefSeq" id="WP_359268494.1">
    <property type="nucleotide sequence ID" value="NZ_JBEZNA010000004.1"/>
</dbReference>
<dbReference type="Proteomes" id="UP001551584">
    <property type="component" value="Unassembled WGS sequence"/>
</dbReference>
<evidence type="ECO:0000313" key="2">
    <source>
        <dbReference type="EMBL" id="MEU9576338.1"/>
    </source>
</evidence>
<comment type="caution">
    <text evidence="2">The sequence shown here is derived from an EMBL/GenBank/DDBJ whole genome shotgun (WGS) entry which is preliminary data.</text>
</comment>
<feature type="coiled-coil region" evidence="1">
    <location>
        <begin position="35"/>
        <end position="62"/>
    </location>
</feature>
<evidence type="ECO:0000256" key="1">
    <source>
        <dbReference type="SAM" id="Coils"/>
    </source>
</evidence>
<evidence type="ECO:0000313" key="3">
    <source>
        <dbReference type="Proteomes" id="UP001551584"/>
    </source>
</evidence>
<keyword evidence="1" id="KW-0175">Coiled coil</keyword>
<proteinExistence type="predicted"/>
<name>A0ABV3EJH7_9ACTN</name>
<gene>
    <name evidence="2" type="ORF">AB0D95_03440</name>
</gene>
<dbReference type="EMBL" id="JBEZNA010000004">
    <property type="protein sequence ID" value="MEU9576338.1"/>
    <property type="molecule type" value="Genomic_DNA"/>
</dbReference>
<sequence>MTAPTRPQVDLARLHRLVDAALEATSRLPHWAPPLDQTQRLMDALRAQAHALAAEVRALLDSEPPVTLDRDLTEWLLNRLEGHARATGETADEATAHRGDADAWLLDALDDHATETATTAHEAAAALEGLTLDCRALAELYECHRPDQSAP</sequence>
<accession>A0ABV3EJH7</accession>
<reference evidence="2 3" key="1">
    <citation type="submission" date="2024-06" db="EMBL/GenBank/DDBJ databases">
        <title>The Natural Products Discovery Center: Release of the First 8490 Sequenced Strains for Exploring Actinobacteria Biosynthetic Diversity.</title>
        <authorList>
            <person name="Kalkreuter E."/>
            <person name="Kautsar S.A."/>
            <person name="Yang D."/>
            <person name="Bader C.D."/>
            <person name="Teijaro C.N."/>
            <person name="Fluegel L."/>
            <person name="Davis C.M."/>
            <person name="Simpson J.R."/>
            <person name="Lauterbach L."/>
            <person name="Steele A.D."/>
            <person name="Gui C."/>
            <person name="Meng S."/>
            <person name="Li G."/>
            <person name="Viehrig K."/>
            <person name="Ye F."/>
            <person name="Su P."/>
            <person name="Kiefer A.F."/>
            <person name="Nichols A."/>
            <person name="Cepeda A.J."/>
            <person name="Yan W."/>
            <person name="Fan B."/>
            <person name="Jiang Y."/>
            <person name="Adhikari A."/>
            <person name="Zheng C.-J."/>
            <person name="Schuster L."/>
            <person name="Cowan T.M."/>
            <person name="Smanski M.J."/>
            <person name="Chevrette M.G."/>
            <person name="De Carvalho L.P.S."/>
            <person name="Shen B."/>
        </authorList>
    </citation>
    <scope>NUCLEOTIDE SEQUENCE [LARGE SCALE GENOMIC DNA]</scope>
    <source>
        <strain evidence="2 3">NPDC048117</strain>
    </source>
</reference>